<feature type="non-terminal residue" evidence="1">
    <location>
        <position position="1"/>
    </location>
</feature>
<dbReference type="Proteomes" id="UP001268610">
    <property type="component" value="Unassembled WGS sequence"/>
</dbReference>
<evidence type="ECO:0000313" key="2">
    <source>
        <dbReference type="Proteomes" id="UP001268610"/>
    </source>
</evidence>
<name>A0AAJ2H1E5_9HYPH</name>
<protein>
    <submittedName>
        <fullName evidence="1">Uncharacterized protein</fullName>
    </submittedName>
</protein>
<sequence length="114" mass="12405">VVPTAQIIEHYAGRYTGQVPCTIQSTQASQCDQEKIDIALTLLPDGSAVRTLVKQGKVNSMLEKETAVWTVAGNGQTIMLILPNREVWSFKQAGQGKLRYEPNSSAALKDPMSS</sequence>
<dbReference type="Gene3D" id="2.40.128.640">
    <property type="match status" value="1"/>
</dbReference>
<feature type="non-terminal residue" evidence="1">
    <location>
        <position position="114"/>
    </location>
</feature>
<reference evidence="1" key="1">
    <citation type="submission" date="2023-04" db="EMBL/GenBank/DDBJ databases">
        <title>Genomic characterization of faba bean (Vicia faba) microsymbionts in Mexican soils.</title>
        <authorList>
            <person name="Rivera Orduna F.N."/>
            <person name="Guevara-Luna J."/>
            <person name="Yan J."/>
            <person name="Arroyo-Herrera I."/>
            <person name="Li Y."/>
            <person name="Vasquez-Murrieta M.S."/>
            <person name="Wang E.T."/>
        </authorList>
    </citation>
    <scope>NUCLEOTIDE SEQUENCE</scope>
    <source>
        <strain evidence="1">CH26</strain>
    </source>
</reference>
<evidence type="ECO:0000313" key="1">
    <source>
        <dbReference type="EMBL" id="MDR9778776.1"/>
    </source>
</evidence>
<organism evidence="1 2">
    <name type="scientific">Rhizobium hidalgonense</name>
    <dbReference type="NCBI Taxonomy" id="1538159"/>
    <lineage>
        <taxon>Bacteria</taxon>
        <taxon>Pseudomonadati</taxon>
        <taxon>Pseudomonadota</taxon>
        <taxon>Alphaproteobacteria</taxon>
        <taxon>Hyphomicrobiales</taxon>
        <taxon>Rhizobiaceae</taxon>
        <taxon>Rhizobium/Agrobacterium group</taxon>
        <taxon>Rhizobium</taxon>
    </lineage>
</organism>
<comment type="caution">
    <text evidence="1">The sequence shown here is derived from an EMBL/GenBank/DDBJ whole genome shotgun (WGS) entry which is preliminary data.</text>
</comment>
<dbReference type="EMBL" id="JAVLSF010001202">
    <property type="protein sequence ID" value="MDR9778776.1"/>
    <property type="molecule type" value="Genomic_DNA"/>
</dbReference>
<dbReference type="RefSeq" id="WP_310866763.1">
    <property type="nucleotide sequence ID" value="NZ_JAVLSF010001202.1"/>
</dbReference>
<gene>
    <name evidence="1" type="ORF">RJJ65_40225</name>
</gene>
<accession>A0AAJ2H1E5</accession>
<dbReference type="AlphaFoldDB" id="A0AAJ2H1E5"/>
<proteinExistence type="predicted"/>